<gene>
    <name evidence="2" type="ORF">CAP_8706</name>
</gene>
<evidence type="ECO:0000313" key="2">
    <source>
        <dbReference type="EMBL" id="EYF07583.1"/>
    </source>
</evidence>
<evidence type="ECO:0000256" key="1">
    <source>
        <dbReference type="SAM" id="MobiDB-lite"/>
    </source>
</evidence>
<feature type="region of interest" description="Disordered" evidence="1">
    <location>
        <begin position="179"/>
        <end position="225"/>
    </location>
</feature>
<reference evidence="2 3" key="1">
    <citation type="submission" date="2013-05" db="EMBL/GenBank/DDBJ databases">
        <title>Genome assembly of Chondromyces apiculatus DSM 436.</title>
        <authorList>
            <person name="Sharma G."/>
            <person name="Khatri I."/>
            <person name="Kaur C."/>
            <person name="Mayilraj S."/>
            <person name="Subramanian S."/>
        </authorList>
    </citation>
    <scope>NUCLEOTIDE SEQUENCE [LARGE SCALE GENOMIC DNA]</scope>
    <source>
        <strain evidence="2 3">DSM 436</strain>
    </source>
</reference>
<protein>
    <submittedName>
        <fullName evidence="2">Uncharacterized protein</fullName>
    </submittedName>
</protein>
<dbReference type="EMBL" id="ASRX01000009">
    <property type="protein sequence ID" value="EYF07583.1"/>
    <property type="molecule type" value="Genomic_DNA"/>
</dbReference>
<accession>A0A017TE83</accession>
<dbReference type="AlphaFoldDB" id="A0A017TE83"/>
<feature type="compositionally biased region" description="Low complexity" evidence="1">
    <location>
        <begin position="189"/>
        <end position="201"/>
    </location>
</feature>
<proteinExistence type="predicted"/>
<sequence length="225" mass="25464">MVAALLDQLEGSSSLLYVCLRRFPEQRLDIVPVLGTMPILPRQDLEGDQMTDPRHRNGEILEDVERFCCTDDLGFDPRRSEQEVHQRAAPGMRRRLQAHRREPTRRGLFKYGKDAVAARLERMNKRFRLCIIPDVDAYIHIARGPRLGARAHGNPPDQRPSPAACTEVRRDLPEGCFYRVQPRRGHGTGRPSPSPSSAPGRRWSHATTRSSISSSLSSGCCRRSF</sequence>
<feature type="region of interest" description="Disordered" evidence="1">
    <location>
        <begin position="79"/>
        <end position="101"/>
    </location>
</feature>
<dbReference type="Proteomes" id="UP000019678">
    <property type="component" value="Unassembled WGS sequence"/>
</dbReference>
<comment type="caution">
    <text evidence="2">The sequence shown here is derived from an EMBL/GenBank/DDBJ whole genome shotgun (WGS) entry which is preliminary data.</text>
</comment>
<organism evidence="2 3">
    <name type="scientific">Chondromyces apiculatus DSM 436</name>
    <dbReference type="NCBI Taxonomy" id="1192034"/>
    <lineage>
        <taxon>Bacteria</taxon>
        <taxon>Pseudomonadati</taxon>
        <taxon>Myxococcota</taxon>
        <taxon>Polyangia</taxon>
        <taxon>Polyangiales</taxon>
        <taxon>Polyangiaceae</taxon>
        <taxon>Chondromyces</taxon>
    </lineage>
</organism>
<keyword evidence="3" id="KW-1185">Reference proteome</keyword>
<name>A0A017TE83_9BACT</name>
<evidence type="ECO:0000313" key="3">
    <source>
        <dbReference type="Proteomes" id="UP000019678"/>
    </source>
</evidence>
<feature type="compositionally biased region" description="Low complexity" evidence="1">
    <location>
        <begin position="209"/>
        <end position="225"/>
    </location>
</feature>